<gene>
    <name evidence="2" type="ORF">D3F03_00310</name>
</gene>
<dbReference type="InterPro" id="IPR002716">
    <property type="entry name" value="PIN_dom"/>
</dbReference>
<organism evidence="2 3">
    <name type="scientific">Simplicispira hankyongi</name>
    <dbReference type="NCBI Taxonomy" id="2315688"/>
    <lineage>
        <taxon>Bacteria</taxon>
        <taxon>Pseudomonadati</taxon>
        <taxon>Pseudomonadota</taxon>
        <taxon>Betaproteobacteria</taxon>
        <taxon>Burkholderiales</taxon>
        <taxon>Comamonadaceae</taxon>
        <taxon>Simplicispira</taxon>
    </lineage>
</organism>
<keyword evidence="3" id="KW-1185">Reference proteome</keyword>
<dbReference type="RefSeq" id="WP_119107394.1">
    <property type="nucleotide sequence ID" value="NZ_QXJC01000001.1"/>
</dbReference>
<dbReference type="InterPro" id="IPR029060">
    <property type="entry name" value="PIN-like_dom_sf"/>
</dbReference>
<dbReference type="PANTHER" id="PTHR34610">
    <property type="entry name" value="SSL7007 PROTEIN"/>
    <property type="match status" value="1"/>
</dbReference>
<feature type="domain" description="PIN" evidence="1">
    <location>
        <begin position="6"/>
        <end position="106"/>
    </location>
</feature>
<dbReference type="EMBL" id="QXJC01000001">
    <property type="protein sequence ID" value="RID98943.1"/>
    <property type="molecule type" value="Genomic_DNA"/>
</dbReference>
<dbReference type="Pfam" id="PF13470">
    <property type="entry name" value="PIN_3"/>
    <property type="match status" value="1"/>
</dbReference>
<evidence type="ECO:0000313" key="2">
    <source>
        <dbReference type="EMBL" id="RID98943.1"/>
    </source>
</evidence>
<dbReference type="NCBIfam" id="TIGR00305">
    <property type="entry name" value="putative toxin-antitoxin system toxin component, PIN family"/>
    <property type="match status" value="1"/>
</dbReference>
<dbReference type="InterPro" id="IPR002850">
    <property type="entry name" value="PIN_toxin-like"/>
</dbReference>
<sequence>MTQPVRMVLDTNVVLSALVFGGGLAGQARRAWQDGLLVPLASRATVQKLVRVVAYPRFRLSGAEQGELLVDFLSCAATVRIPQPPPQVPRCRDAFDEPFMHLAVAGFFQACARHCAASRPIAACALVERGTGRCRWWG</sequence>
<proteinExistence type="predicted"/>
<reference evidence="2 3" key="1">
    <citation type="submission" date="2018-09" db="EMBL/GenBank/DDBJ databases">
        <title>Draft genome of Simplicispira sp. NY-02.</title>
        <authorList>
            <person name="Im W.T."/>
        </authorList>
    </citation>
    <scope>NUCLEOTIDE SEQUENCE [LARGE SCALE GENOMIC DNA]</scope>
    <source>
        <strain evidence="2 3">NY-02</strain>
    </source>
</reference>
<dbReference type="AlphaFoldDB" id="A0A398CJ48"/>
<evidence type="ECO:0000259" key="1">
    <source>
        <dbReference type="Pfam" id="PF13470"/>
    </source>
</evidence>
<evidence type="ECO:0000313" key="3">
    <source>
        <dbReference type="Proteomes" id="UP000266302"/>
    </source>
</evidence>
<dbReference type="Proteomes" id="UP000266302">
    <property type="component" value="Unassembled WGS sequence"/>
</dbReference>
<name>A0A398CJ48_9BURK</name>
<comment type="caution">
    <text evidence="2">The sequence shown here is derived from an EMBL/GenBank/DDBJ whole genome shotgun (WGS) entry which is preliminary data.</text>
</comment>
<dbReference type="OrthoDB" id="9792229at2"/>
<dbReference type="PANTHER" id="PTHR34610:SF4">
    <property type="entry name" value="SLL8027 PROTEIN"/>
    <property type="match status" value="1"/>
</dbReference>
<dbReference type="SUPFAM" id="SSF88723">
    <property type="entry name" value="PIN domain-like"/>
    <property type="match status" value="1"/>
</dbReference>
<accession>A0A398CJ48</accession>
<protein>
    <submittedName>
        <fullName evidence="2">Putative toxin-antitoxin system toxin component, PIN family</fullName>
    </submittedName>
</protein>